<proteinExistence type="predicted"/>
<dbReference type="EMBL" id="JAWDGP010000571">
    <property type="protein sequence ID" value="KAK3799422.1"/>
    <property type="molecule type" value="Genomic_DNA"/>
</dbReference>
<reference evidence="1" key="1">
    <citation type="journal article" date="2023" name="G3 (Bethesda)">
        <title>A reference genome for the long-term kleptoplast-retaining sea slug Elysia crispata morphotype clarki.</title>
        <authorList>
            <person name="Eastman K.E."/>
            <person name="Pendleton A.L."/>
            <person name="Shaikh M.A."/>
            <person name="Suttiyut T."/>
            <person name="Ogas R."/>
            <person name="Tomko P."/>
            <person name="Gavelis G."/>
            <person name="Widhalm J.R."/>
            <person name="Wisecaver J.H."/>
        </authorList>
    </citation>
    <scope>NUCLEOTIDE SEQUENCE</scope>
    <source>
        <strain evidence="1">ECLA1</strain>
    </source>
</reference>
<dbReference type="AlphaFoldDB" id="A0AAE1B694"/>
<keyword evidence="2" id="KW-1185">Reference proteome</keyword>
<sequence>MRTLENAVTQDSIVLTHSSEELATGERPTMSPRLQSGISLDLTICSQFAPASPTARDRFVEPGGETNLRGTGKGFAMLSQKNTTITGLFDQEKSF</sequence>
<accession>A0AAE1B694</accession>
<protein>
    <submittedName>
        <fullName evidence="1">Uncharacterized protein</fullName>
    </submittedName>
</protein>
<dbReference type="Proteomes" id="UP001283361">
    <property type="component" value="Unassembled WGS sequence"/>
</dbReference>
<evidence type="ECO:0000313" key="1">
    <source>
        <dbReference type="EMBL" id="KAK3799422.1"/>
    </source>
</evidence>
<gene>
    <name evidence="1" type="ORF">RRG08_009965</name>
</gene>
<comment type="caution">
    <text evidence="1">The sequence shown here is derived from an EMBL/GenBank/DDBJ whole genome shotgun (WGS) entry which is preliminary data.</text>
</comment>
<organism evidence="1 2">
    <name type="scientific">Elysia crispata</name>
    <name type="common">lettuce slug</name>
    <dbReference type="NCBI Taxonomy" id="231223"/>
    <lineage>
        <taxon>Eukaryota</taxon>
        <taxon>Metazoa</taxon>
        <taxon>Spiralia</taxon>
        <taxon>Lophotrochozoa</taxon>
        <taxon>Mollusca</taxon>
        <taxon>Gastropoda</taxon>
        <taxon>Heterobranchia</taxon>
        <taxon>Euthyneura</taxon>
        <taxon>Panpulmonata</taxon>
        <taxon>Sacoglossa</taxon>
        <taxon>Placobranchoidea</taxon>
        <taxon>Plakobranchidae</taxon>
        <taxon>Elysia</taxon>
    </lineage>
</organism>
<evidence type="ECO:0000313" key="2">
    <source>
        <dbReference type="Proteomes" id="UP001283361"/>
    </source>
</evidence>
<name>A0AAE1B694_9GAST</name>